<proteinExistence type="predicted"/>
<feature type="region of interest" description="Disordered" evidence="1">
    <location>
        <begin position="155"/>
        <end position="179"/>
    </location>
</feature>
<evidence type="ECO:0000313" key="6">
    <source>
        <dbReference type="Proteomes" id="UP000219335"/>
    </source>
</evidence>
<dbReference type="EMBL" id="FNLN01000001">
    <property type="protein sequence ID" value="SDT84068.1"/>
    <property type="molecule type" value="Genomic_DNA"/>
</dbReference>
<dbReference type="InterPro" id="IPR007332">
    <property type="entry name" value="DUF411"/>
</dbReference>
<dbReference type="Proteomes" id="UP000182882">
    <property type="component" value="Unassembled WGS sequence"/>
</dbReference>
<keyword evidence="5" id="KW-1185">Reference proteome</keyword>
<evidence type="ECO:0000256" key="1">
    <source>
        <dbReference type="SAM" id="MobiDB-lite"/>
    </source>
</evidence>
<reference evidence="3" key="1">
    <citation type="submission" date="2016-10" db="EMBL/GenBank/DDBJ databases">
        <authorList>
            <person name="de Groot N.N."/>
        </authorList>
    </citation>
    <scope>NUCLEOTIDE SEQUENCE [LARGE SCALE GENOMIC DNA]</scope>
    <source>
        <strain evidence="3">Nm10</strain>
    </source>
</reference>
<dbReference type="Proteomes" id="UP000219335">
    <property type="component" value="Unassembled WGS sequence"/>
</dbReference>
<gene>
    <name evidence="3" type="ORF">SAMN05216406_101113</name>
    <name evidence="4" type="ORF">SAMN06297164_1643</name>
</gene>
<dbReference type="EMBL" id="OCMU01000001">
    <property type="protein sequence ID" value="SOD18377.1"/>
    <property type="molecule type" value="Genomic_DNA"/>
</dbReference>
<dbReference type="RefSeq" id="WP_062558358.1">
    <property type="nucleotide sequence ID" value="NZ_CP013341.1"/>
</dbReference>
<protein>
    <submittedName>
        <fullName evidence="4">Uncharacterized conserved protein</fullName>
    </submittedName>
</protein>
<dbReference type="KEGG" id="nur:ATY38_05115"/>
<evidence type="ECO:0000313" key="3">
    <source>
        <dbReference type="EMBL" id="SDT84068.1"/>
    </source>
</evidence>
<dbReference type="AlphaFoldDB" id="A0A0S3AHL1"/>
<organism evidence="4 6">
    <name type="scientific">Nitrosomonas ureae</name>
    <dbReference type="NCBI Taxonomy" id="44577"/>
    <lineage>
        <taxon>Bacteria</taxon>
        <taxon>Pseudomonadati</taxon>
        <taxon>Pseudomonadota</taxon>
        <taxon>Betaproteobacteria</taxon>
        <taxon>Nitrosomonadales</taxon>
        <taxon>Nitrosomonadaceae</taxon>
        <taxon>Nitrosomonas</taxon>
    </lineage>
</organism>
<keyword evidence="2" id="KW-0732">Signal</keyword>
<reference evidence="4 6" key="3">
    <citation type="submission" date="2017-09" db="EMBL/GenBank/DDBJ databases">
        <authorList>
            <person name="Ehlers B."/>
            <person name="Leendertz F.H."/>
        </authorList>
    </citation>
    <scope>NUCLEOTIDE SEQUENCE [LARGE SCALE GENOMIC DNA]</scope>
    <source>
        <strain evidence="4 6">Nm42</strain>
    </source>
</reference>
<evidence type="ECO:0000313" key="5">
    <source>
        <dbReference type="Proteomes" id="UP000182882"/>
    </source>
</evidence>
<dbReference type="Pfam" id="PF04214">
    <property type="entry name" value="DUF411"/>
    <property type="match status" value="1"/>
</dbReference>
<reference evidence="5" key="2">
    <citation type="submission" date="2016-10" db="EMBL/GenBank/DDBJ databases">
        <authorList>
            <person name="Varghese N."/>
            <person name="Submissions S."/>
        </authorList>
    </citation>
    <scope>NUCLEOTIDE SEQUENCE [LARGE SCALE GENOMIC DNA]</scope>
    <source>
        <strain evidence="5">Nm10</strain>
    </source>
</reference>
<evidence type="ECO:0000313" key="4">
    <source>
        <dbReference type="EMBL" id="SOD18377.1"/>
    </source>
</evidence>
<feature type="chain" id="PRO_5015044450" evidence="2">
    <location>
        <begin position="28"/>
        <end position="179"/>
    </location>
</feature>
<name>A0A0S3AHL1_9PROT</name>
<accession>A0A0S3AHL1</accession>
<sequence length="179" mass="19674">MNIRIRTLLAESIVAFSLLGVATQAIATATVEVYKSPTCGCCAKWVDHMRDHGFTVKTHDVGNKEIRKKSGISETVGSCHTALVNGYAIEGHVPAPDVIRLLKEKPKAIGLAVPDMPHGSPGMEGSRSDPYNVLLLKERDQTRTNATIYNRYDPYAKKTEPLPQNLEAENRSSSVMRLK</sequence>
<feature type="signal peptide" evidence="2">
    <location>
        <begin position="1"/>
        <end position="27"/>
    </location>
</feature>
<evidence type="ECO:0000256" key="2">
    <source>
        <dbReference type="SAM" id="SignalP"/>
    </source>
</evidence>